<feature type="transmembrane region" description="Helical" evidence="1">
    <location>
        <begin position="7"/>
        <end position="28"/>
    </location>
</feature>
<keyword evidence="1" id="KW-0812">Transmembrane</keyword>
<reference evidence="2 3" key="1">
    <citation type="journal article" date="2019" name="Int. J. Syst. Evol. Microbiol.">
        <title>The Global Catalogue of Microorganisms (GCM) 10K type strain sequencing project: providing services to taxonomists for standard genome sequencing and annotation.</title>
        <authorList>
            <consortium name="The Broad Institute Genomics Platform"/>
            <consortium name="The Broad Institute Genome Sequencing Center for Infectious Disease"/>
            <person name="Wu L."/>
            <person name="Ma J."/>
        </authorList>
    </citation>
    <scope>NUCLEOTIDE SEQUENCE [LARGE SCALE GENOMIC DNA]</scope>
    <source>
        <strain evidence="2 3">CGMCC 1.15824</strain>
    </source>
</reference>
<gene>
    <name evidence="2" type="ORF">ACFPFO_12870</name>
</gene>
<name>A0ABD5QGE4_9EURY</name>
<dbReference type="AlphaFoldDB" id="A0ABD5QGE4"/>
<protein>
    <submittedName>
        <fullName evidence="2">Uncharacterized protein</fullName>
    </submittedName>
</protein>
<evidence type="ECO:0000313" key="2">
    <source>
        <dbReference type="EMBL" id="MFC4988639.1"/>
    </source>
</evidence>
<feature type="transmembrane region" description="Helical" evidence="1">
    <location>
        <begin position="34"/>
        <end position="53"/>
    </location>
</feature>
<dbReference type="Pfam" id="PF26047">
    <property type="entry name" value="DUF8015"/>
    <property type="match status" value="1"/>
</dbReference>
<dbReference type="Proteomes" id="UP001595925">
    <property type="component" value="Unassembled WGS sequence"/>
</dbReference>
<proteinExistence type="predicted"/>
<keyword evidence="1" id="KW-1133">Transmembrane helix</keyword>
<comment type="caution">
    <text evidence="2">The sequence shown here is derived from an EMBL/GenBank/DDBJ whole genome shotgun (WGS) entry which is preliminary data.</text>
</comment>
<evidence type="ECO:0000256" key="1">
    <source>
        <dbReference type="SAM" id="Phobius"/>
    </source>
</evidence>
<keyword evidence="1" id="KW-0472">Membrane</keyword>
<dbReference type="InterPro" id="IPR058328">
    <property type="entry name" value="DUF8015"/>
</dbReference>
<organism evidence="2 3">
    <name type="scientific">Saliphagus infecundisoli</name>
    <dbReference type="NCBI Taxonomy" id="1849069"/>
    <lineage>
        <taxon>Archaea</taxon>
        <taxon>Methanobacteriati</taxon>
        <taxon>Methanobacteriota</taxon>
        <taxon>Stenosarchaea group</taxon>
        <taxon>Halobacteria</taxon>
        <taxon>Halobacteriales</taxon>
        <taxon>Natrialbaceae</taxon>
        <taxon>Saliphagus</taxon>
    </lineage>
</organism>
<evidence type="ECO:0000313" key="3">
    <source>
        <dbReference type="Proteomes" id="UP001595925"/>
    </source>
</evidence>
<keyword evidence="3" id="KW-1185">Reference proteome</keyword>
<dbReference type="RefSeq" id="WP_114575666.1">
    <property type="nucleotide sequence ID" value="NZ_JAIVEF010000001.1"/>
</dbReference>
<sequence length="74" mass="7270">MAGYYDIVLGLIPLALLGITAALTVVGASVTTAVPVGAVVAIGLIGHAMFVNAPTDSPAAGRPARSNQSPLNAD</sequence>
<dbReference type="EMBL" id="JBHSJG010000036">
    <property type="protein sequence ID" value="MFC4988639.1"/>
    <property type="molecule type" value="Genomic_DNA"/>
</dbReference>
<accession>A0ABD5QGE4</accession>